<keyword evidence="1" id="KW-1133">Transmembrane helix</keyword>
<dbReference type="EMBL" id="NBIV01000096">
    <property type="protein sequence ID" value="PXF44283.1"/>
    <property type="molecule type" value="Genomic_DNA"/>
</dbReference>
<proteinExistence type="predicted"/>
<accession>A0A2V3IQD6</accession>
<comment type="caution">
    <text evidence="2">The sequence shown here is derived from an EMBL/GenBank/DDBJ whole genome shotgun (WGS) entry which is preliminary data.</text>
</comment>
<keyword evidence="3" id="KW-1185">Reference proteome</keyword>
<evidence type="ECO:0000313" key="3">
    <source>
        <dbReference type="Proteomes" id="UP000247409"/>
    </source>
</evidence>
<keyword evidence="1" id="KW-0812">Transmembrane</keyword>
<name>A0A2V3IQD6_9FLOR</name>
<organism evidence="2 3">
    <name type="scientific">Gracilariopsis chorda</name>
    <dbReference type="NCBI Taxonomy" id="448386"/>
    <lineage>
        <taxon>Eukaryota</taxon>
        <taxon>Rhodophyta</taxon>
        <taxon>Florideophyceae</taxon>
        <taxon>Rhodymeniophycidae</taxon>
        <taxon>Gracilariales</taxon>
        <taxon>Gracilariaceae</taxon>
        <taxon>Gracilariopsis</taxon>
    </lineage>
</organism>
<sequence length="61" mass="6710">MAVFIYEPYTVSRPTDLAQSVNDRMLCVDLVSSCVFVTSITVIIAKGFIYLQTDSAMAKVS</sequence>
<feature type="transmembrane region" description="Helical" evidence="1">
    <location>
        <begin position="30"/>
        <end position="51"/>
    </location>
</feature>
<evidence type="ECO:0000313" key="2">
    <source>
        <dbReference type="EMBL" id="PXF44283.1"/>
    </source>
</evidence>
<gene>
    <name evidence="2" type="ORF">BWQ96_05987</name>
</gene>
<reference evidence="2 3" key="1">
    <citation type="journal article" date="2018" name="Mol. Biol. Evol.">
        <title>Analysis of the draft genome of the red seaweed Gracilariopsis chorda provides insights into genome size evolution in Rhodophyta.</title>
        <authorList>
            <person name="Lee J."/>
            <person name="Yang E.C."/>
            <person name="Graf L."/>
            <person name="Yang J.H."/>
            <person name="Qiu H."/>
            <person name="Zel Zion U."/>
            <person name="Chan C.X."/>
            <person name="Stephens T.G."/>
            <person name="Weber A.P.M."/>
            <person name="Boo G.H."/>
            <person name="Boo S.M."/>
            <person name="Kim K.M."/>
            <person name="Shin Y."/>
            <person name="Jung M."/>
            <person name="Lee S.J."/>
            <person name="Yim H.S."/>
            <person name="Lee J.H."/>
            <person name="Bhattacharya D."/>
            <person name="Yoon H.S."/>
        </authorList>
    </citation>
    <scope>NUCLEOTIDE SEQUENCE [LARGE SCALE GENOMIC DNA]</scope>
    <source>
        <strain evidence="2 3">SKKU-2015</strain>
        <tissue evidence="2">Whole body</tissue>
    </source>
</reference>
<evidence type="ECO:0000256" key="1">
    <source>
        <dbReference type="SAM" id="Phobius"/>
    </source>
</evidence>
<keyword evidence="1" id="KW-0472">Membrane</keyword>
<dbReference type="Proteomes" id="UP000247409">
    <property type="component" value="Unassembled WGS sequence"/>
</dbReference>
<dbReference type="AlphaFoldDB" id="A0A2V3IQD6"/>
<protein>
    <submittedName>
        <fullName evidence="2">Uncharacterized protein</fullName>
    </submittedName>
</protein>